<dbReference type="PANTHER" id="PTHR30346:SF28">
    <property type="entry name" value="HTH-TYPE TRANSCRIPTIONAL REGULATOR CYNR"/>
    <property type="match status" value="1"/>
</dbReference>
<dbReference type="GO" id="GO:0003677">
    <property type="term" value="F:DNA binding"/>
    <property type="evidence" value="ECO:0007669"/>
    <property type="project" value="UniProtKB-KW"/>
</dbReference>
<dbReference type="GO" id="GO:0003700">
    <property type="term" value="F:DNA-binding transcription factor activity"/>
    <property type="evidence" value="ECO:0007669"/>
    <property type="project" value="InterPro"/>
</dbReference>
<dbReference type="Gene3D" id="1.10.10.10">
    <property type="entry name" value="Winged helix-like DNA-binding domain superfamily/Winged helix DNA-binding domain"/>
    <property type="match status" value="1"/>
</dbReference>
<name>A0A0P1IG97_9RHOB</name>
<evidence type="ECO:0000313" key="7">
    <source>
        <dbReference type="Proteomes" id="UP000051870"/>
    </source>
</evidence>
<evidence type="ECO:0000256" key="3">
    <source>
        <dbReference type="ARBA" id="ARBA00023125"/>
    </source>
</evidence>
<dbReference type="PROSITE" id="PS50931">
    <property type="entry name" value="HTH_LYSR"/>
    <property type="match status" value="1"/>
</dbReference>
<evidence type="ECO:0000313" key="6">
    <source>
        <dbReference type="EMBL" id="CUK11213.1"/>
    </source>
</evidence>
<keyword evidence="2" id="KW-0805">Transcription regulation</keyword>
<dbReference type="PRINTS" id="PR00039">
    <property type="entry name" value="HTHLYSR"/>
</dbReference>
<evidence type="ECO:0000256" key="1">
    <source>
        <dbReference type="ARBA" id="ARBA00009437"/>
    </source>
</evidence>
<dbReference type="Proteomes" id="UP000051870">
    <property type="component" value="Unassembled WGS sequence"/>
</dbReference>
<reference evidence="7" key="1">
    <citation type="submission" date="2015-09" db="EMBL/GenBank/DDBJ databases">
        <authorList>
            <person name="Rodrigo-Torres Lidia"/>
            <person name="Arahal R.David."/>
        </authorList>
    </citation>
    <scope>NUCLEOTIDE SEQUENCE [LARGE SCALE GENOMIC DNA]</scope>
    <source>
        <strain evidence="7">CECT 7735</strain>
    </source>
</reference>
<dbReference type="GO" id="GO:0032993">
    <property type="term" value="C:protein-DNA complex"/>
    <property type="evidence" value="ECO:0007669"/>
    <property type="project" value="TreeGrafter"/>
</dbReference>
<dbReference type="AlphaFoldDB" id="A0A0P1IG97"/>
<dbReference type="InterPro" id="IPR005119">
    <property type="entry name" value="LysR_subst-bd"/>
</dbReference>
<dbReference type="Gene3D" id="3.40.190.10">
    <property type="entry name" value="Periplasmic binding protein-like II"/>
    <property type="match status" value="2"/>
</dbReference>
<dbReference type="SUPFAM" id="SSF53850">
    <property type="entry name" value="Periplasmic binding protein-like II"/>
    <property type="match status" value="1"/>
</dbReference>
<dbReference type="InterPro" id="IPR000847">
    <property type="entry name" value="LysR_HTH_N"/>
</dbReference>
<protein>
    <submittedName>
        <fullName evidence="6">Cyn operon transcriptional activator</fullName>
    </submittedName>
</protein>
<gene>
    <name evidence="6" type="primary">cynR_3</name>
    <name evidence="6" type="ORF">PH7735_03548</name>
</gene>
<dbReference type="EMBL" id="CYTW01000005">
    <property type="protein sequence ID" value="CUK11213.1"/>
    <property type="molecule type" value="Genomic_DNA"/>
</dbReference>
<dbReference type="PANTHER" id="PTHR30346">
    <property type="entry name" value="TRANSCRIPTIONAL DUAL REGULATOR HCAR-RELATED"/>
    <property type="match status" value="1"/>
</dbReference>
<sequence>MSIKIEMLRCFCAVAKAGNLSDAADQLGRTQSAVSMTLKQLEQHLGSNLFESERKNRLTTLGEQVFALGSKQLSQFDSTIQAITDSAKAPQGLLRMASVPSVAAFVYPPVVDFLSTTYPELRLELRDSNTQQVIDALVQGWADIGIASRYFTLKETEATPLFQDQFGLVCAANHPLLEKGDHLRLDDVFSTRFVRNSLCDQIETPAFQDRMASVPTLLHNTHSLLATVYSGRWVTVLPKSVMAFAPNDLCFQPIVDLPDVRQVYLYVRQQTHLAEVVNDVRTYITAQDRWAAFQKHP</sequence>
<keyword evidence="4" id="KW-0804">Transcription</keyword>
<dbReference type="GeneID" id="83882525"/>
<comment type="similarity">
    <text evidence="1">Belongs to the LysR transcriptional regulatory family.</text>
</comment>
<dbReference type="STRING" id="1715693.PH7735_03548"/>
<proteinExistence type="inferred from homology"/>
<keyword evidence="7" id="KW-1185">Reference proteome</keyword>
<evidence type="ECO:0000256" key="2">
    <source>
        <dbReference type="ARBA" id="ARBA00023015"/>
    </source>
</evidence>
<dbReference type="RefSeq" id="WP_058312717.1">
    <property type="nucleotide sequence ID" value="NZ_CYTW01000005.1"/>
</dbReference>
<dbReference type="InterPro" id="IPR036390">
    <property type="entry name" value="WH_DNA-bd_sf"/>
</dbReference>
<evidence type="ECO:0000256" key="4">
    <source>
        <dbReference type="ARBA" id="ARBA00023163"/>
    </source>
</evidence>
<feature type="domain" description="HTH lysR-type" evidence="5">
    <location>
        <begin position="3"/>
        <end position="60"/>
    </location>
</feature>
<evidence type="ECO:0000259" key="5">
    <source>
        <dbReference type="PROSITE" id="PS50931"/>
    </source>
</evidence>
<accession>A0A0P1IG97</accession>
<dbReference type="Pfam" id="PF00126">
    <property type="entry name" value="HTH_1"/>
    <property type="match status" value="1"/>
</dbReference>
<dbReference type="InterPro" id="IPR036388">
    <property type="entry name" value="WH-like_DNA-bd_sf"/>
</dbReference>
<keyword evidence="3" id="KW-0238">DNA-binding</keyword>
<dbReference type="SUPFAM" id="SSF46785">
    <property type="entry name" value="Winged helix' DNA-binding domain"/>
    <property type="match status" value="1"/>
</dbReference>
<organism evidence="6 7">
    <name type="scientific">Shimia thalassica</name>
    <dbReference type="NCBI Taxonomy" id="1715693"/>
    <lineage>
        <taxon>Bacteria</taxon>
        <taxon>Pseudomonadati</taxon>
        <taxon>Pseudomonadota</taxon>
        <taxon>Alphaproteobacteria</taxon>
        <taxon>Rhodobacterales</taxon>
        <taxon>Roseobacteraceae</taxon>
    </lineage>
</organism>
<dbReference type="Pfam" id="PF03466">
    <property type="entry name" value="LysR_substrate"/>
    <property type="match status" value="1"/>
</dbReference>